<dbReference type="InterPro" id="IPR000223">
    <property type="entry name" value="Pept_S26A_signal_pept_1"/>
</dbReference>
<gene>
    <name evidence="5" type="ORF">GCM10022419_126980</name>
</gene>
<proteinExistence type="inferred from homology"/>
<dbReference type="EMBL" id="BAABDQ010000061">
    <property type="protein sequence ID" value="GAA3619963.1"/>
    <property type="molecule type" value="Genomic_DNA"/>
</dbReference>
<evidence type="ECO:0000256" key="3">
    <source>
        <dbReference type="SAM" id="MobiDB-lite"/>
    </source>
</evidence>
<dbReference type="Gene3D" id="2.10.109.10">
    <property type="entry name" value="Umud Fragment, subunit A"/>
    <property type="match status" value="1"/>
</dbReference>
<dbReference type="Pfam" id="PF10502">
    <property type="entry name" value="Peptidase_S26"/>
    <property type="match status" value="2"/>
</dbReference>
<dbReference type="PANTHER" id="PTHR43390">
    <property type="entry name" value="SIGNAL PEPTIDASE I"/>
    <property type="match status" value="1"/>
</dbReference>
<name>A0ABP6ZY25_9ACTN</name>
<evidence type="ECO:0000256" key="2">
    <source>
        <dbReference type="ARBA" id="ARBA00009370"/>
    </source>
</evidence>
<reference evidence="6" key="1">
    <citation type="journal article" date="2019" name="Int. J. Syst. Evol. Microbiol.">
        <title>The Global Catalogue of Microorganisms (GCM) 10K type strain sequencing project: providing services to taxonomists for standard genome sequencing and annotation.</title>
        <authorList>
            <consortium name="The Broad Institute Genomics Platform"/>
            <consortium name="The Broad Institute Genome Sequencing Center for Infectious Disease"/>
            <person name="Wu L."/>
            <person name="Ma J."/>
        </authorList>
    </citation>
    <scope>NUCLEOTIDE SEQUENCE [LARGE SCALE GENOMIC DNA]</scope>
    <source>
        <strain evidence="6">JCM 17326</strain>
    </source>
</reference>
<dbReference type="InterPro" id="IPR019533">
    <property type="entry name" value="Peptidase_S26"/>
</dbReference>
<dbReference type="Proteomes" id="UP001500630">
    <property type="component" value="Unassembled WGS sequence"/>
</dbReference>
<dbReference type="InterPro" id="IPR036286">
    <property type="entry name" value="LexA/Signal_pep-like_sf"/>
</dbReference>
<accession>A0ABP6ZY25</accession>
<organism evidence="5 6">
    <name type="scientific">Nonomuraea rosea</name>
    <dbReference type="NCBI Taxonomy" id="638574"/>
    <lineage>
        <taxon>Bacteria</taxon>
        <taxon>Bacillati</taxon>
        <taxon>Actinomycetota</taxon>
        <taxon>Actinomycetes</taxon>
        <taxon>Streptosporangiales</taxon>
        <taxon>Streptosporangiaceae</taxon>
        <taxon>Nonomuraea</taxon>
    </lineage>
</organism>
<comment type="caution">
    <text evidence="5">The sequence shown here is derived from an EMBL/GenBank/DDBJ whole genome shotgun (WGS) entry which is preliminary data.</text>
</comment>
<feature type="region of interest" description="Disordered" evidence="3">
    <location>
        <begin position="143"/>
        <end position="166"/>
    </location>
</feature>
<dbReference type="PANTHER" id="PTHR43390:SF1">
    <property type="entry name" value="CHLOROPLAST PROCESSING PEPTIDASE"/>
    <property type="match status" value="1"/>
</dbReference>
<comment type="similarity">
    <text evidence="2">Belongs to the peptidase S26 family.</text>
</comment>
<dbReference type="CDD" id="cd06462">
    <property type="entry name" value="Peptidase_S24_S26"/>
    <property type="match status" value="1"/>
</dbReference>
<comment type="subcellular location">
    <subcellularLocation>
        <location evidence="1">Cell membrane</location>
        <topology evidence="1">Single-pass type II membrane protein</topology>
    </subcellularLocation>
</comment>
<keyword evidence="6" id="KW-1185">Reference proteome</keyword>
<dbReference type="RefSeq" id="WP_345578735.1">
    <property type="nucleotide sequence ID" value="NZ_BAABDQ010000061.1"/>
</dbReference>
<feature type="domain" description="Peptidase S26" evidence="4">
    <location>
        <begin position="6"/>
        <end position="92"/>
    </location>
</feature>
<dbReference type="SUPFAM" id="SSF51306">
    <property type="entry name" value="LexA/Signal peptidase"/>
    <property type="match status" value="1"/>
</dbReference>
<evidence type="ECO:0000313" key="5">
    <source>
        <dbReference type="EMBL" id="GAA3619963.1"/>
    </source>
</evidence>
<evidence type="ECO:0000256" key="1">
    <source>
        <dbReference type="ARBA" id="ARBA00004401"/>
    </source>
</evidence>
<sequence length="166" mass="17025">MWSALIVVAVLVVLAAVVAVVARRRLVVVQVSGVSMSPTYRPGDRVLVRRTGSVRRGQVVVFESTRPSGWGTGPPAAPWAIKRVTALPGDPVPADVVRAVAAEPGAGVPEHALVVVGDGTSSADSRVWGYLPADRVLGVVVRSLSSKPSSPEPGPSSPGPSGEPLS</sequence>
<evidence type="ECO:0000259" key="4">
    <source>
        <dbReference type="Pfam" id="PF10502"/>
    </source>
</evidence>
<evidence type="ECO:0000313" key="6">
    <source>
        <dbReference type="Proteomes" id="UP001500630"/>
    </source>
</evidence>
<feature type="domain" description="Peptidase S26" evidence="4">
    <location>
        <begin position="105"/>
        <end position="141"/>
    </location>
</feature>
<protein>
    <recommendedName>
        <fullName evidence="4">Peptidase S26 domain-containing protein</fullName>
    </recommendedName>
</protein>